<dbReference type="AlphaFoldDB" id="A0A402BLA2"/>
<organism evidence="1 2">
    <name type="scientific">Dictyobacter alpinus</name>
    <dbReference type="NCBI Taxonomy" id="2014873"/>
    <lineage>
        <taxon>Bacteria</taxon>
        <taxon>Bacillati</taxon>
        <taxon>Chloroflexota</taxon>
        <taxon>Ktedonobacteria</taxon>
        <taxon>Ktedonobacterales</taxon>
        <taxon>Dictyobacteraceae</taxon>
        <taxon>Dictyobacter</taxon>
    </lineage>
</organism>
<dbReference type="Gene3D" id="1.10.1740.10">
    <property type="match status" value="1"/>
</dbReference>
<keyword evidence="2" id="KW-1185">Reference proteome</keyword>
<name>A0A402BLA2_9CHLR</name>
<accession>A0A402BLA2</accession>
<evidence type="ECO:0000313" key="2">
    <source>
        <dbReference type="Proteomes" id="UP000287171"/>
    </source>
</evidence>
<gene>
    <name evidence="1" type="ORF">KDA_75740</name>
</gene>
<reference evidence="2" key="1">
    <citation type="submission" date="2018-12" db="EMBL/GenBank/DDBJ databases">
        <title>Tengunoibacter tsumagoiensis gen. nov., sp. nov., Dictyobacter kobayashii sp. nov., D. alpinus sp. nov., and D. joshuensis sp. nov. and description of Dictyobacteraceae fam. nov. within the order Ktedonobacterales isolated from Tengu-no-mugimeshi.</title>
        <authorList>
            <person name="Wang C.M."/>
            <person name="Zheng Y."/>
            <person name="Sakai Y."/>
            <person name="Toyoda A."/>
            <person name="Minakuchi Y."/>
            <person name="Abe K."/>
            <person name="Yokota A."/>
            <person name="Yabe S."/>
        </authorList>
    </citation>
    <scope>NUCLEOTIDE SEQUENCE [LARGE SCALE GENOMIC DNA]</scope>
    <source>
        <strain evidence="2">Uno16</strain>
    </source>
</reference>
<protein>
    <submittedName>
        <fullName evidence="1">Uncharacterized protein</fullName>
    </submittedName>
</protein>
<dbReference type="EMBL" id="BIFT01000003">
    <property type="protein sequence ID" value="GCE32090.1"/>
    <property type="molecule type" value="Genomic_DNA"/>
</dbReference>
<dbReference type="RefSeq" id="WP_126632091.1">
    <property type="nucleotide sequence ID" value="NZ_BIFT01000003.1"/>
</dbReference>
<dbReference type="Proteomes" id="UP000287171">
    <property type="component" value="Unassembled WGS sequence"/>
</dbReference>
<evidence type="ECO:0000313" key="1">
    <source>
        <dbReference type="EMBL" id="GCE32090.1"/>
    </source>
</evidence>
<dbReference type="OrthoDB" id="149053at2"/>
<comment type="caution">
    <text evidence="1">The sequence shown here is derived from an EMBL/GenBank/DDBJ whole genome shotgun (WGS) entry which is preliminary data.</text>
</comment>
<sequence>MIEQQFPPTFYEHQSPEALSIATLSRLCAHESRKFLKKETSDDRYGLELFRRAIVNRDETAWSYLYQQYAPLVLTWVSQYYTARPHVEQDGYASLVNATFAKFAHVVTPMKLGNFHLLAEVLKYLKLCAHSVVTDEVRTLQSRYSETSLDDVEHEPRTDDPTDNVISALAAQGLWEIVQEELHGEEERVLILAYINGYKPAEIWDRHRQLFPTVDDVYRIKRNVCERMRRNRRVLAMCHH</sequence>
<proteinExistence type="predicted"/>